<evidence type="ECO:0000313" key="20">
    <source>
        <dbReference type="EMBL" id="KAF4315263.1"/>
    </source>
</evidence>
<feature type="domain" description="Damage-control phosphatase ARMT1-like metal-binding" evidence="19">
    <location>
        <begin position="55"/>
        <end position="401"/>
    </location>
</feature>
<dbReference type="PANTHER" id="PTHR12260:SF6">
    <property type="entry name" value="DAMAGE-CONTROL PHOSPHATASE ARMT1"/>
    <property type="match status" value="1"/>
</dbReference>
<dbReference type="FunFam" id="3.40.50.10880:FF:000002">
    <property type="entry name" value="Acidic residue methyltransferase 1"/>
    <property type="match status" value="2"/>
</dbReference>
<evidence type="ECO:0000256" key="17">
    <source>
        <dbReference type="ARBA" id="ARBA00045980"/>
    </source>
</evidence>
<evidence type="ECO:0000259" key="19">
    <source>
        <dbReference type="Pfam" id="PF01937"/>
    </source>
</evidence>
<dbReference type="Pfam" id="PF01937">
    <property type="entry name" value="ARMT1-like_dom"/>
    <property type="match status" value="2"/>
</dbReference>
<dbReference type="GO" id="GO:0046872">
    <property type="term" value="F:metal ion binding"/>
    <property type="evidence" value="ECO:0007669"/>
    <property type="project" value="UniProtKB-KW"/>
</dbReference>
<comment type="catalytic activity">
    <reaction evidence="18">
        <text>beta-D-fructose 6-phosphate = dihydroxyacetone + D-glyceraldehyde 3-phosphate</text>
        <dbReference type="Rhea" id="RHEA:28002"/>
        <dbReference type="ChEBI" id="CHEBI:16016"/>
        <dbReference type="ChEBI" id="CHEBI:57634"/>
        <dbReference type="ChEBI" id="CHEBI:59776"/>
    </reaction>
</comment>
<evidence type="ECO:0000256" key="4">
    <source>
        <dbReference type="ARBA" id="ARBA00001967"/>
    </source>
</evidence>
<evidence type="ECO:0000256" key="1">
    <source>
        <dbReference type="ARBA" id="ARBA00000807"/>
    </source>
</evidence>
<evidence type="ECO:0000256" key="18">
    <source>
        <dbReference type="ARBA" id="ARBA00048809"/>
    </source>
</evidence>
<gene>
    <name evidence="20" type="ORF">G195_011206</name>
</gene>
<organism evidence="20 21">
    <name type="scientific">Phytophthora kernoviae 00238/432</name>
    <dbReference type="NCBI Taxonomy" id="1284355"/>
    <lineage>
        <taxon>Eukaryota</taxon>
        <taxon>Sar</taxon>
        <taxon>Stramenopiles</taxon>
        <taxon>Oomycota</taxon>
        <taxon>Peronosporomycetes</taxon>
        <taxon>Peronosporales</taxon>
        <taxon>Peronosporaceae</taxon>
        <taxon>Phytophthora</taxon>
    </lineage>
</organism>
<evidence type="ECO:0000256" key="10">
    <source>
        <dbReference type="ARBA" id="ARBA00022691"/>
    </source>
</evidence>
<evidence type="ECO:0000256" key="13">
    <source>
        <dbReference type="ARBA" id="ARBA00023211"/>
    </source>
</evidence>
<comment type="cofactor">
    <cofactor evidence="3">
        <name>Mn(2+)</name>
        <dbReference type="ChEBI" id="CHEBI:29035"/>
    </cofactor>
</comment>
<dbReference type="Gene3D" id="3.40.50.10880">
    <property type="entry name" value="Uncharacterised protein PF01937, DUF89, domain 3"/>
    <property type="match status" value="2"/>
</dbReference>
<keyword evidence="8" id="KW-0489">Methyltransferase</keyword>
<evidence type="ECO:0000256" key="3">
    <source>
        <dbReference type="ARBA" id="ARBA00001936"/>
    </source>
</evidence>
<evidence type="ECO:0000256" key="6">
    <source>
        <dbReference type="ARBA" id="ARBA00017414"/>
    </source>
</evidence>
<keyword evidence="11" id="KW-0479">Metal-binding</keyword>
<protein>
    <recommendedName>
        <fullName evidence="6">Damage-control phosphatase ARMT1</fullName>
    </recommendedName>
    <alternativeName>
        <fullName evidence="16">Acidic residue methyltransferase 1</fullName>
    </alternativeName>
    <alternativeName>
        <fullName evidence="14">Protein-glutamate O-methyltransferase</fullName>
    </alternativeName>
    <alternativeName>
        <fullName evidence="15">Sugar phosphate phosphatase ARMT1</fullName>
    </alternativeName>
</protein>
<dbReference type="InterPro" id="IPR039763">
    <property type="entry name" value="ARMT1"/>
</dbReference>
<evidence type="ECO:0000256" key="14">
    <source>
        <dbReference type="ARBA" id="ARBA00030066"/>
    </source>
</evidence>
<dbReference type="GO" id="GO:0032259">
    <property type="term" value="P:methylation"/>
    <property type="evidence" value="ECO:0007669"/>
    <property type="project" value="UniProtKB-KW"/>
</dbReference>
<dbReference type="GO" id="GO:0016791">
    <property type="term" value="F:phosphatase activity"/>
    <property type="evidence" value="ECO:0007669"/>
    <property type="project" value="TreeGrafter"/>
</dbReference>
<evidence type="ECO:0000256" key="7">
    <source>
        <dbReference type="ARBA" id="ARBA00022596"/>
    </source>
</evidence>
<dbReference type="InterPro" id="IPR036075">
    <property type="entry name" value="ARMT-1-like_metal-bd_sf"/>
</dbReference>
<keyword evidence="7" id="KW-0533">Nickel</keyword>
<comment type="catalytic activity">
    <reaction evidence="1">
        <text>L-glutamyl-[protein] + S-adenosyl-L-methionine = [protein]-L-glutamate 5-O-methyl ester + S-adenosyl-L-homocysteine</text>
        <dbReference type="Rhea" id="RHEA:24452"/>
        <dbReference type="Rhea" id="RHEA-COMP:10208"/>
        <dbReference type="Rhea" id="RHEA-COMP:10311"/>
        <dbReference type="ChEBI" id="CHEBI:29973"/>
        <dbReference type="ChEBI" id="CHEBI:57856"/>
        <dbReference type="ChEBI" id="CHEBI:59789"/>
        <dbReference type="ChEBI" id="CHEBI:82795"/>
    </reaction>
</comment>
<evidence type="ECO:0000256" key="5">
    <source>
        <dbReference type="ARBA" id="ARBA00009519"/>
    </source>
</evidence>
<dbReference type="Proteomes" id="UP000702964">
    <property type="component" value="Unassembled WGS sequence"/>
</dbReference>
<evidence type="ECO:0000256" key="12">
    <source>
        <dbReference type="ARBA" id="ARBA00022801"/>
    </source>
</evidence>
<comment type="function">
    <text evidence="17">Metal-dependent phosphatase that shows phosphatase activity against several substrates, including fructose-1-phosphate and fructose-6-phosphate. Its preference for fructose-1-phosphate, a strong glycating agent that causes DNA damage rather than a canonical yeast metabolite, suggests a damage-control function in hexose phosphate metabolism. Has also been shown to have O-methyltransferase activity that methylates glutamate residues of target proteins to form gamma-glutamyl methyl ester residues. Possibly methylates PCNA, suggesting it is involved in the DNA damage response.</text>
</comment>
<dbReference type="PANTHER" id="PTHR12260">
    <property type="entry name" value="DAMAGE-CONTROL PHOSPHATASE ARMT1"/>
    <property type="match status" value="1"/>
</dbReference>
<keyword evidence="12" id="KW-0378">Hydrolase</keyword>
<dbReference type="AlphaFoldDB" id="A0A8J4VYZ9"/>
<evidence type="ECO:0000256" key="16">
    <source>
        <dbReference type="ARBA" id="ARBA00032801"/>
    </source>
</evidence>
<dbReference type="EMBL" id="AOFI03000923">
    <property type="protein sequence ID" value="KAF4315263.1"/>
    <property type="molecule type" value="Genomic_DNA"/>
</dbReference>
<comment type="catalytic activity">
    <reaction evidence="2">
        <text>beta-D-fructose 1-phosphate + H2O = D-fructose + phosphate</text>
        <dbReference type="Rhea" id="RHEA:35603"/>
        <dbReference type="ChEBI" id="CHEBI:15377"/>
        <dbReference type="ChEBI" id="CHEBI:37721"/>
        <dbReference type="ChEBI" id="CHEBI:43474"/>
        <dbReference type="ChEBI" id="CHEBI:138881"/>
    </reaction>
</comment>
<sequence length="821" mass="93511">MGVSAEFLARVQQGEEIFTNVPGTFANESYKTRLPGLVRDVVTNNRSRFSAKQCERLLNLVADMINDAVIPMPSQYPEQAAKSPTSAQWEELLAGKGYTWQNSPWFLGEQYMFHLVLLIAEYYTTCIDPFHPSKVLELAEVTPWALLQTAVGMSAQEEASSQSHHDQLKRFMKLCLWGNKADGCYKEVKDTISGADASLVFDDELLLVDHSDKVISYLEQKAIKAGDAKKLGVQYINDNCGTELLLDLALADHLLAHNWCGKVTLNVKVEPMYVSDATEADVHEHIAEMQCSTRTPEVQALGKRLAGYVQKEQLVVRPDIFWNRYTYYWEMPMELQTRLANEATLVIIKGDLNYRRLLGDRLWPPSTPVEEAVPYFAAAFVSFRTLKSNPVVGIPKEMVDKLEKEDSKWRYNGKRGTIQSVLTPAPLSDNRDHFSAKQSKRLLELADDLINNAKISLPSQYPEQAAKSPSSAHWEELLAGKDYTWQDSPWFMVEQYIFHLLLLMTDYYDTGIDPFRPSYVDVKAFGKDAELKQGSPWLLLQTAVSLVSQKGESPQTHHDQLKRFMKLCLWGNKADGSNQKVMDTMNVTDTSLVFDDELLVVDHSDEIISYLEHKAAETSGPKNLRVEFICDNVGTELLLDLAMTDYLLTHDWCGKVTFNVKAEPLYVSDVMIPDVHEYIAEMQRPTRTPEVQELGKRLAEHVRTQQLVIRADDYWNMYTYYWEMPTELQTRLAKEATLVILKGDLNYRRLLGDRMWPPSTPVLDVMPYFPTAFVAFRILKSGLVVGIPEETVERLEKDDPDWRYNGKRGTIQSVLKAAPQL</sequence>
<name>A0A8J4VYZ9_9STRA</name>
<feature type="domain" description="Damage-control phosphatase ARMT1-like metal-binding" evidence="19">
    <location>
        <begin position="542"/>
        <end position="794"/>
    </location>
</feature>
<dbReference type="SUPFAM" id="SSF111321">
    <property type="entry name" value="AF1104-like"/>
    <property type="match status" value="2"/>
</dbReference>
<reference evidence="20" key="2">
    <citation type="submission" date="2020-02" db="EMBL/GenBank/DDBJ databases">
        <authorList>
            <person name="Studholme D.J."/>
        </authorList>
    </citation>
    <scope>NUCLEOTIDE SEQUENCE</scope>
    <source>
        <strain evidence="20">00238/432</strain>
    </source>
</reference>
<evidence type="ECO:0000256" key="2">
    <source>
        <dbReference type="ARBA" id="ARBA00001326"/>
    </source>
</evidence>
<dbReference type="GO" id="GO:0005634">
    <property type="term" value="C:nucleus"/>
    <property type="evidence" value="ECO:0007669"/>
    <property type="project" value="TreeGrafter"/>
</dbReference>
<dbReference type="InterPro" id="IPR002791">
    <property type="entry name" value="ARMT1-like_metal-bd"/>
</dbReference>
<evidence type="ECO:0000256" key="15">
    <source>
        <dbReference type="ARBA" id="ARBA00030842"/>
    </source>
</evidence>
<evidence type="ECO:0000256" key="9">
    <source>
        <dbReference type="ARBA" id="ARBA00022679"/>
    </source>
</evidence>
<keyword evidence="10" id="KW-0949">S-adenosyl-L-methionine</keyword>
<evidence type="ECO:0000256" key="11">
    <source>
        <dbReference type="ARBA" id="ARBA00022723"/>
    </source>
</evidence>
<evidence type="ECO:0000313" key="21">
    <source>
        <dbReference type="Proteomes" id="UP000702964"/>
    </source>
</evidence>
<dbReference type="GO" id="GO:0006974">
    <property type="term" value="P:DNA damage response"/>
    <property type="evidence" value="ECO:0007669"/>
    <property type="project" value="TreeGrafter"/>
</dbReference>
<keyword evidence="13" id="KW-0464">Manganese</keyword>
<reference evidence="20" key="1">
    <citation type="journal article" date="2015" name="Genom Data">
        <title>Draft genome sequences of Phytophthora kernoviae and Phytophthora ramorum lineage EU2 from Scotland.</title>
        <authorList>
            <person name="Sambles C."/>
            <person name="Schlenzig A."/>
            <person name="O'Neill P."/>
            <person name="Grant M."/>
            <person name="Studholme D.J."/>
        </authorList>
    </citation>
    <scope>NUCLEOTIDE SEQUENCE</scope>
    <source>
        <strain evidence="20">00238/432</strain>
    </source>
</reference>
<comment type="caution">
    <text evidence="20">The sequence shown here is derived from an EMBL/GenBank/DDBJ whole genome shotgun (WGS) entry which is preliminary data.</text>
</comment>
<evidence type="ECO:0000256" key="8">
    <source>
        <dbReference type="ARBA" id="ARBA00022603"/>
    </source>
</evidence>
<dbReference type="GO" id="GO:0008168">
    <property type="term" value="F:methyltransferase activity"/>
    <property type="evidence" value="ECO:0007669"/>
    <property type="project" value="UniProtKB-KW"/>
</dbReference>
<comment type="cofactor">
    <cofactor evidence="4">
        <name>Ni(2+)</name>
        <dbReference type="ChEBI" id="CHEBI:49786"/>
    </cofactor>
</comment>
<proteinExistence type="inferred from homology"/>
<accession>A0A8J4VYZ9</accession>
<comment type="similarity">
    <text evidence="5">Belongs to the damage-control phosphatase family. Sugar phosphate phosphatase III subfamily.</text>
</comment>
<keyword evidence="9" id="KW-0808">Transferase</keyword>